<dbReference type="SMART" id="SM00422">
    <property type="entry name" value="HTH_MERR"/>
    <property type="match status" value="1"/>
</dbReference>
<accession>A0A1N6DXZ4</accession>
<dbReference type="InterPro" id="IPR009061">
    <property type="entry name" value="DNA-bd_dom_put_sf"/>
</dbReference>
<feature type="domain" description="HTH merR-type" evidence="2">
    <location>
        <begin position="18"/>
        <end position="87"/>
    </location>
</feature>
<keyword evidence="1 3" id="KW-0238">DNA-binding</keyword>
<dbReference type="PANTHER" id="PTHR30204">
    <property type="entry name" value="REDOX-CYCLING DRUG-SENSING TRANSCRIPTIONAL ACTIVATOR SOXR"/>
    <property type="match status" value="1"/>
</dbReference>
<dbReference type="PROSITE" id="PS50937">
    <property type="entry name" value="HTH_MERR_2"/>
    <property type="match status" value="1"/>
</dbReference>
<dbReference type="RefSeq" id="WP_074200782.1">
    <property type="nucleotide sequence ID" value="NZ_FSRE01000001.1"/>
</dbReference>
<dbReference type="Pfam" id="PF13411">
    <property type="entry name" value="MerR_1"/>
    <property type="match status" value="1"/>
</dbReference>
<dbReference type="OrthoDB" id="9810140at2"/>
<proteinExistence type="predicted"/>
<name>A0A1N6DXZ4_9GAMM</name>
<dbReference type="EMBL" id="FSRE01000001">
    <property type="protein sequence ID" value="SIN75611.1"/>
    <property type="molecule type" value="Genomic_DNA"/>
</dbReference>
<dbReference type="GO" id="GO:0003677">
    <property type="term" value="F:DNA binding"/>
    <property type="evidence" value="ECO:0007669"/>
    <property type="project" value="UniProtKB-KW"/>
</dbReference>
<keyword evidence="4" id="KW-1185">Reference proteome</keyword>
<gene>
    <name evidence="3" type="ORF">SAMN05443662_0478</name>
</gene>
<dbReference type="CDD" id="cd04765">
    <property type="entry name" value="HTH_MlrA-like_sg2"/>
    <property type="match status" value="1"/>
</dbReference>
<dbReference type="STRING" id="364032.SAMN05443662_0478"/>
<evidence type="ECO:0000313" key="3">
    <source>
        <dbReference type="EMBL" id="SIN75611.1"/>
    </source>
</evidence>
<reference evidence="3 4" key="1">
    <citation type="submission" date="2016-11" db="EMBL/GenBank/DDBJ databases">
        <authorList>
            <person name="Jaros S."/>
            <person name="Januszkiewicz K."/>
            <person name="Wedrychowicz H."/>
        </authorList>
    </citation>
    <scope>NUCLEOTIDE SEQUENCE [LARGE SCALE GENOMIC DNA]</scope>
    <source>
        <strain evidence="3 4">DSM 17737</strain>
    </source>
</reference>
<dbReference type="GO" id="GO:0003700">
    <property type="term" value="F:DNA-binding transcription factor activity"/>
    <property type="evidence" value="ECO:0007669"/>
    <property type="project" value="InterPro"/>
</dbReference>
<dbReference type="PANTHER" id="PTHR30204:SF15">
    <property type="entry name" value="BLL5018 PROTEIN"/>
    <property type="match status" value="1"/>
</dbReference>
<evidence type="ECO:0000313" key="4">
    <source>
        <dbReference type="Proteomes" id="UP000198461"/>
    </source>
</evidence>
<dbReference type="InterPro" id="IPR047057">
    <property type="entry name" value="MerR_fam"/>
</dbReference>
<dbReference type="Gene3D" id="1.10.1660.10">
    <property type="match status" value="1"/>
</dbReference>
<sequence length="125" mass="14786">MARIEVEGEVLEIPDKKYFTIGEVSRLCDLKTHVLRYWESVFPQLKPVKRSGRRYYQHKDIQLVLEIRHMLHRQGFTIQGAKAQLARRHRDFRNDESVPEVLARLAEVRAQLADFDGWLDTIARD</sequence>
<dbReference type="Proteomes" id="UP000198461">
    <property type="component" value="Unassembled WGS sequence"/>
</dbReference>
<dbReference type="AlphaFoldDB" id="A0A1N6DXZ4"/>
<dbReference type="InterPro" id="IPR000551">
    <property type="entry name" value="MerR-type_HTH_dom"/>
</dbReference>
<protein>
    <submittedName>
        <fullName evidence="3">DNA-binding transcriptional regulator, MerR family</fullName>
    </submittedName>
</protein>
<dbReference type="SUPFAM" id="SSF46955">
    <property type="entry name" value="Putative DNA-binding domain"/>
    <property type="match status" value="1"/>
</dbReference>
<evidence type="ECO:0000256" key="1">
    <source>
        <dbReference type="ARBA" id="ARBA00023125"/>
    </source>
</evidence>
<organism evidence="3 4">
    <name type="scientific">Sulfurivirga caldicuralii</name>
    <dbReference type="NCBI Taxonomy" id="364032"/>
    <lineage>
        <taxon>Bacteria</taxon>
        <taxon>Pseudomonadati</taxon>
        <taxon>Pseudomonadota</taxon>
        <taxon>Gammaproteobacteria</taxon>
        <taxon>Thiotrichales</taxon>
        <taxon>Piscirickettsiaceae</taxon>
        <taxon>Sulfurivirga</taxon>
    </lineage>
</organism>
<evidence type="ECO:0000259" key="2">
    <source>
        <dbReference type="PROSITE" id="PS50937"/>
    </source>
</evidence>